<evidence type="ECO:0000256" key="5">
    <source>
        <dbReference type="ARBA" id="ARBA00022989"/>
    </source>
</evidence>
<keyword evidence="2" id="KW-0813">Transport</keyword>
<comment type="caution">
    <text evidence="11">The sequence shown here is derived from an EMBL/GenBank/DDBJ whole genome shotgun (WGS) entry which is preliminary data.</text>
</comment>
<feature type="transmembrane region" description="Helical" evidence="8">
    <location>
        <begin position="435"/>
        <end position="457"/>
    </location>
</feature>
<evidence type="ECO:0000256" key="1">
    <source>
        <dbReference type="ARBA" id="ARBA00004651"/>
    </source>
</evidence>
<dbReference type="InterPro" id="IPR020846">
    <property type="entry name" value="MFS_dom"/>
</dbReference>
<keyword evidence="6 8" id="KW-0472">Membrane</keyword>
<dbReference type="Pfam" id="PF07690">
    <property type="entry name" value="MFS_1"/>
    <property type="match status" value="1"/>
</dbReference>
<organism evidence="11 12">
    <name type="scientific">Slackia equolifaciens</name>
    <dbReference type="NCBI Taxonomy" id="498718"/>
    <lineage>
        <taxon>Bacteria</taxon>
        <taxon>Bacillati</taxon>
        <taxon>Actinomycetota</taxon>
        <taxon>Coriobacteriia</taxon>
        <taxon>Eggerthellales</taxon>
        <taxon>Eggerthellaceae</taxon>
        <taxon>Slackia</taxon>
    </lineage>
</organism>
<dbReference type="Gene3D" id="3.10.580.10">
    <property type="entry name" value="CBS-domain"/>
    <property type="match status" value="1"/>
</dbReference>
<feature type="transmembrane region" description="Helical" evidence="8">
    <location>
        <begin position="224"/>
        <end position="245"/>
    </location>
</feature>
<feature type="transmembrane region" description="Helical" evidence="8">
    <location>
        <begin position="200"/>
        <end position="218"/>
    </location>
</feature>
<feature type="transmembrane region" description="Helical" evidence="8">
    <location>
        <begin position="265"/>
        <end position="290"/>
    </location>
</feature>
<dbReference type="PANTHER" id="PTHR42718">
    <property type="entry name" value="MAJOR FACILITATOR SUPERFAMILY MULTIDRUG TRANSPORTER MFSC"/>
    <property type="match status" value="1"/>
</dbReference>
<evidence type="ECO:0000259" key="9">
    <source>
        <dbReference type="PROSITE" id="PS50850"/>
    </source>
</evidence>
<dbReference type="InterPro" id="IPR046342">
    <property type="entry name" value="CBS_dom_sf"/>
</dbReference>
<evidence type="ECO:0000256" key="4">
    <source>
        <dbReference type="ARBA" id="ARBA00022692"/>
    </source>
</evidence>
<name>A0A9D2UYQ5_9ACTN</name>
<evidence type="ECO:0000313" key="11">
    <source>
        <dbReference type="EMBL" id="HJF66335.1"/>
    </source>
</evidence>
<evidence type="ECO:0000256" key="3">
    <source>
        <dbReference type="ARBA" id="ARBA00022475"/>
    </source>
</evidence>
<dbReference type="SUPFAM" id="SSF54631">
    <property type="entry name" value="CBS-domain pair"/>
    <property type="match status" value="1"/>
</dbReference>
<dbReference type="PROSITE" id="PS51371">
    <property type="entry name" value="CBS"/>
    <property type="match status" value="2"/>
</dbReference>
<dbReference type="PRINTS" id="PR01036">
    <property type="entry name" value="TCRTETB"/>
</dbReference>
<dbReference type="PROSITE" id="PS50850">
    <property type="entry name" value="MFS"/>
    <property type="match status" value="1"/>
</dbReference>
<feature type="transmembrane region" description="Helical" evidence="8">
    <location>
        <begin position="357"/>
        <end position="381"/>
    </location>
</feature>
<dbReference type="SUPFAM" id="SSF103473">
    <property type="entry name" value="MFS general substrate transporter"/>
    <property type="match status" value="1"/>
</dbReference>
<comment type="subcellular location">
    <subcellularLocation>
        <location evidence="1">Cell membrane</location>
        <topology evidence="1">Multi-pass membrane protein</topology>
    </subcellularLocation>
</comment>
<feature type="transmembrane region" description="Helical" evidence="8">
    <location>
        <begin position="111"/>
        <end position="130"/>
    </location>
</feature>
<dbReference type="NCBIfam" id="TIGR00711">
    <property type="entry name" value="efflux_EmrB"/>
    <property type="match status" value="1"/>
</dbReference>
<dbReference type="SMART" id="SM00116">
    <property type="entry name" value="CBS"/>
    <property type="match status" value="2"/>
</dbReference>
<dbReference type="InterPro" id="IPR000644">
    <property type="entry name" value="CBS_dom"/>
</dbReference>
<feature type="domain" description="CBS" evidence="10">
    <location>
        <begin position="484"/>
        <end position="540"/>
    </location>
</feature>
<dbReference type="InterPro" id="IPR036259">
    <property type="entry name" value="MFS_trans_sf"/>
</dbReference>
<evidence type="ECO:0000313" key="12">
    <source>
        <dbReference type="Proteomes" id="UP000786989"/>
    </source>
</evidence>
<sequence>MGSLGLTKEAKRMVIVLLAGAVLVVLNQTLLSPALPSIMVHMNVDATTVQWLTSAYALVEAVVIPLAAWFMGRFSTRQLFIGGMILFGAGSLVAAIAPVFAVLLLGRVMQAASTGVLMVMVMSLILLSFPRESRGQAMGLVSLVIAFAPAVGPSLGGLLVDMVGWRALFCVVVVCTTIVLVFAAKVLANREGFPRTSADALSIVLSSLGLVSLLYGISSFASSPAPAVCVVLMVVGVALLGLFAWRQFKLDEPMLRLEVFKSRRYRVAACTCAVLQAILIGLSVLMPLYIQNVLGHSATVSGLITLPGAVLGAFGSLFAGRMFDRSGVRAISLIGVVMLVVGCVGMAFYGMDSVVPYVIVANVATCLAIQLLFTPINTWGVNSLSNDLVQHATSVTNTMNQVGASLGTALIMSFSAVGSASVAQGSEVERVFAGYHLSYIAVLVISIVALVMIAVFVRNKKTDVAPSAARVEVKPGRHSVADVMDASPVTIPEGASMAFAARALIEADASGAVVVDDQGMAKGYVSNSDILRTFGDEMQTVTGASGFMALRMPDDENVRDRTLRMADTDVASIATKQVVGIAPDASFEDACRMIAEKRLKELPVLDDGKLVGVVRRRSLMKFVANMLTEEEKARLSH</sequence>
<feature type="transmembrane region" description="Helical" evidence="8">
    <location>
        <begin position="79"/>
        <end position="105"/>
    </location>
</feature>
<dbReference type="EMBL" id="DYWI01000189">
    <property type="protein sequence ID" value="HJF66335.1"/>
    <property type="molecule type" value="Genomic_DNA"/>
</dbReference>
<keyword evidence="7" id="KW-0129">CBS domain</keyword>
<protein>
    <submittedName>
        <fullName evidence="11">MDR family MFS transporter</fullName>
    </submittedName>
</protein>
<dbReference type="Gene3D" id="1.20.1250.20">
    <property type="entry name" value="MFS general substrate transporter like domains"/>
    <property type="match status" value="1"/>
</dbReference>
<dbReference type="Pfam" id="PF00571">
    <property type="entry name" value="CBS"/>
    <property type="match status" value="2"/>
</dbReference>
<evidence type="ECO:0000256" key="2">
    <source>
        <dbReference type="ARBA" id="ARBA00022448"/>
    </source>
</evidence>
<feature type="transmembrane region" description="Helical" evidence="8">
    <location>
        <begin position="51"/>
        <end position="72"/>
    </location>
</feature>
<feature type="domain" description="Major facilitator superfamily (MFS) profile" evidence="9">
    <location>
        <begin position="13"/>
        <end position="461"/>
    </location>
</feature>
<dbReference type="CDD" id="cd17503">
    <property type="entry name" value="MFS_LmrB_MDR_like"/>
    <property type="match status" value="1"/>
</dbReference>
<feature type="transmembrane region" description="Helical" evidence="8">
    <location>
        <begin position="402"/>
        <end position="423"/>
    </location>
</feature>
<feature type="transmembrane region" description="Helical" evidence="8">
    <location>
        <begin position="330"/>
        <end position="351"/>
    </location>
</feature>
<feature type="domain" description="CBS" evidence="10">
    <location>
        <begin position="574"/>
        <end position="629"/>
    </location>
</feature>
<keyword evidence="3" id="KW-1003">Cell membrane</keyword>
<keyword evidence="5 8" id="KW-1133">Transmembrane helix</keyword>
<dbReference type="AlphaFoldDB" id="A0A9D2UYQ5"/>
<dbReference type="InterPro" id="IPR004638">
    <property type="entry name" value="EmrB-like"/>
</dbReference>
<gene>
    <name evidence="11" type="ORF">K8U77_09520</name>
</gene>
<evidence type="ECO:0000256" key="7">
    <source>
        <dbReference type="PROSITE-ProRule" id="PRU00703"/>
    </source>
</evidence>
<keyword evidence="4 8" id="KW-0812">Transmembrane</keyword>
<feature type="transmembrane region" description="Helical" evidence="8">
    <location>
        <begin position="137"/>
        <end position="159"/>
    </location>
</feature>
<reference evidence="11" key="2">
    <citation type="submission" date="2021-09" db="EMBL/GenBank/DDBJ databases">
        <authorList>
            <person name="Gilroy R."/>
        </authorList>
    </citation>
    <scope>NUCLEOTIDE SEQUENCE</scope>
    <source>
        <strain evidence="11">ChiGjej6B6-11269</strain>
    </source>
</reference>
<dbReference type="GO" id="GO:0005886">
    <property type="term" value="C:plasma membrane"/>
    <property type="evidence" value="ECO:0007669"/>
    <property type="project" value="UniProtKB-SubCell"/>
</dbReference>
<feature type="transmembrane region" description="Helical" evidence="8">
    <location>
        <begin position="296"/>
        <end position="318"/>
    </location>
</feature>
<feature type="transmembrane region" description="Helical" evidence="8">
    <location>
        <begin position="165"/>
        <end position="188"/>
    </location>
</feature>
<evidence type="ECO:0000256" key="8">
    <source>
        <dbReference type="SAM" id="Phobius"/>
    </source>
</evidence>
<reference evidence="11" key="1">
    <citation type="journal article" date="2021" name="PeerJ">
        <title>Extensive microbial diversity within the chicken gut microbiome revealed by metagenomics and culture.</title>
        <authorList>
            <person name="Gilroy R."/>
            <person name="Ravi A."/>
            <person name="Getino M."/>
            <person name="Pursley I."/>
            <person name="Horton D.L."/>
            <person name="Alikhan N.F."/>
            <person name="Baker D."/>
            <person name="Gharbi K."/>
            <person name="Hall N."/>
            <person name="Watson M."/>
            <person name="Adriaenssens E.M."/>
            <person name="Foster-Nyarko E."/>
            <person name="Jarju S."/>
            <person name="Secka A."/>
            <person name="Antonio M."/>
            <person name="Oren A."/>
            <person name="Chaudhuri R.R."/>
            <person name="La Ragione R."/>
            <person name="Hildebrand F."/>
            <person name="Pallen M.J."/>
        </authorList>
    </citation>
    <scope>NUCLEOTIDE SEQUENCE</scope>
    <source>
        <strain evidence="11">ChiGjej6B6-11269</strain>
    </source>
</reference>
<feature type="transmembrane region" description="Helical" evidence="8">
    <location>
        <begin position="12"/>
        <end position="31"/>
    </location>
</feature>
<dbReference type="PANTHER" id="PTHR42718:SF24">
    <property type="entry name" value="MAJOR FACILITATOR SUPERFAMILY (MFS) PROFILE DOMAIN-CONTAINING PROTEIN"/>
    <property type="match status" value="1"/>
</dbReference>
<dbReference type="Proteomes" id="UP000786989">
    <property type="component" value="Unassembled WGS sequence"/>
</dbReference>
<proteinExistence type="predicted"/>
<evidence type="ECO:0000256" key="6">
    <source>
        <dbReference type="ARBA" id="ARBA00023136"/>
    </source>
</evidence>
<evidence type="ECO:0000259" key="10">
    <source>
        <dbReference type="PROSITE" id="PS51371"/>
    </source>
</evidence>
<dbReference type="GO" id="GO:0022857">
    <property type="term" value="F:transmembrane transporter activity"/>
    <property type="evidence" value="ECO:0007669"/>
    <property type="project" value="InterPro"/>
</dbReference>
<accession>A0A9D2UYQ5</accession>
<dbReference type="Gene3D" id="1.20.1720.10">
    <property type="entry name" value="Multidrug resistance protein D"/>
    <property type="match status" value="1"/>
</dbReference>
<dbReference type="InterPro" id="IPR011701">
    <property type="entry name" value="MFS"/>
</dbReference>